<comment type="catalytic activity">
    <reaction evidence="4 5">
        <text>O-phospho-L-tyrosyl-[protein] + H2O = L-tyrosyl-[protein] + phosphate</text>
        <dbReference type="Rhea" id="RHEA:10684"/>
        <dbReference type="Rhea" id="RHEA-COMP:10136"/>
        <dbReference type="Rhea" id="RHEA-COMP:20101"/>
        <dbReference type="ChEBI" id="CHEBI:15377"/>
        <dbReference type="ChEBI" id="CHEBI:43474"/>
        <dbReference type="ChEBI" id="CHEBI:46858"/>
        <dbReference type="ChEBI" id="CHEBI:61978"/>
        <dbReference type="EC" id="3.1.3.48"/>
    </reaction>
</comment>
<dbReference type="Pfam" id="PF19567">
    <property type="entry name" value="CpsB_CapC"/>
    <property type="match status" value="1"/>
</dbReference>
<evidence type="ECO:0000256" key="5">
    <source>
        <dbReference type="PIRNR" id="PIRNR016557"/>
    </source>
</evidence>
<accession>V9IRI1</accession>
<evidence type="ECO:0000256" key="2">
    <source>
        <dbReference type="ARBA" id="ARBA00022801"/>
    </source>
</evidence>
<proteinExistence type="inferred from homology"/>
<dbReference type="PANTHER" id="PTHR39181">
    <property type="entry name" value="TYROSINE-PROTEIN PHOSPHATASE YWQE"/>
    <property type="match status" value="1"/>
</dbReference>
<reference evidence="6" key="1">
    <citation type="submission" date="2011-07" db="EMBL/GenBank/DDBJ databases">
        <title>Some potential microbial weathering related gene sequences of Bacillus mucilaginosus.</title>
        <authorList>
            <person name="Lian B."/>
            <person name="Xiao B."/>
        </authorList>
    </citation>
    <scope>NUCLEOTIDE SEQUENCE</scope>
    <source>
        <strain evidence="6">K02</strain>
    </source>
</reference>
<comment type="similarity">
    <text evidence="1 5">Belongs to the metallo-dependent hydrolases superfamily. CpsB/CapC family.</text>
</comment>
<dbReference type="EC" id="3.1.3.48" evidence="5"/>
<organism evidence="6">
    <name type="scientific">Paenibacillus mucilaginosus K02</name>
    <dbReference type="NCBI Taxonomy" id="997761"/>
    <lineage>
        <taxon>Bacteria</taxon>
        <taxon>Bacillati</taxon>
        <taxon>Bacillota</taxon>
        <taxon>Bacilli</taxon>
        <taxon>Bacillales</taxon>
        <taxon>Paenibacillaceae</taxon>
        <taxon>Paenibacillus</taxon>
    </lineage>
</organism>
<dbReference type="PIRSF" id="PIRSF016557">
    <property type="entry name" value="Caps_synth_CpsB"/>
    <property type="match status" value="1"/>
</dbReference>
<protein>
    <recommendedName>
        <fullName evidence="5">Tyrosine-protein phosphatase</fullName>
        <ecNumber evidence="5">3.1.3.48</ecNumber>
    </recommendedName>
</protein>
<dbReference type="AlphaFoldDB" id="V9IRI1"/>
<dbReference type="GO" id="GO:0004725">
    <property type="term" value="F:protein tyrosine phosphatase activity"/>
    <property type="evidence" value="ECO:0007669"/>
    <property type="project" value="UniProtKB-UniRule"/>
</dbReference>
<evidence type="ECO:0000256" key="4">
    <source>
        <dbReference type="ARBA" id="ARBA00051722"/>
    </source>
</evidence>
<name>V9IRI1_9BACL</name>
<sequence>METGMIDIHSHILPALDDGARDMGQTLRMIKQAELQGVTTLIATPHHANGTFINESAVIRRTVDEVNRQLQERGMTVKVLPGQEVRWFGRLMKDLENGKLVTLADSRYLLLEFPSSYVPAAARQTISSLLAANYIPIIAHPERNRAIFQQPSLLYDLIREGALSQVTSHSITGLFGKKIQKFTVDLCRKHCAHFIASDAHHETGRCLNLPTAYEYIGEHLGADYVEGFISRASLVVQNLNIETVEPIRPARKWFGIF</sequence>
<evidence type="ECO:0000256" key="1">
    <source>
        <dbReference type="ARBA" id="ARBA00005750"/>
    </source>
</evidence>
<dbReference type="InterPro" id="IPR016195">
    <property type="entry name" value="Pol/histidinol_Pase-like"/>
</dbReference>
<dbReference type="InterPro" id="IPR016667">
    <property type="entry name" value="Caps_polysacc_synth_CpsB/CapC"/>
</dbReference>
<dbReference type="Gene3D" id="3.20.20.140">
    <property type="entry name" value="Metal-dependent hydrolases"/>
    <property type="match status" value="1"/>
</dbReference>
<evidence type="ECO:0000256" key="3">
    <source>
        <dbReference type="ARBA" id="ARBA00022912"/>
    </source>
</evidence>
<dbReference type="SUPFAM" id="SSF89550">
    <property type="entry name" value="PHP domain-like"/>
    <property type="match status" value="1"/>
</dbReference>
<dbReference type="PANTHER" id="PTHR39181:SF1">
    <property type="entry name" value="TYROSINE-PROTEIN PHOSPHATASE YWQE"/>
    <property type="match status" value="1"/>
</dbReference>
<keyword evidence="3 5" id="KW-0904">Protein phosphatase</keyword>
<dbReference type="GO" id="GO:0030145">
    <property type="term" value="F:manganese ion binding"/>
    <property type="evidence" value="ECO:0007669"/>
    <property type="project" value="UniProtKB-UniRule"/>
</dbReference>
<evidence type="ECO:0000313" key="6">
    <source>
        <dbReference type="EMBL" id="AFK65478.1"/>
    </source>
</evidence>
<dbReference type="EMBL" id="JN225284">
    <property type="protein sequence ID" value="AFK65478.1"/>
    <property type="molecule type" value="Genomic_DNA"/>
</dbReference>
<keyword evidence="2 5" id="KW-0378">Hydrolase</keyword>